<evidence type="ECO:0000313" key="1">
    <source>
        <dbReference type="EMBL" id="CAB4142953.1"/>
    </source>
</evidence>
<proteinExistence type="predicted"/>
<accession>A0A6J5MCA2</accession>
<sequence>MPKSEVEQVAIFDVPMDWEKEWQGMPEFKMGNTEPVQRITVNFASREDVERFAELVGQRLTTRTDSIWFPKPGDYVAPKSMRWDDEP</sequence>
<gene>
    <name evidence="1" type="ORF">UFOVP452_56</name>
</gene>
<dbReference type="EMBL" id="LR796413">
    <property type="protein sequence ID" value="CAB4142953.1"/>
    <property type="molecule type" value="Genomic_DNA"/>
</dbReference>
<reference evidence="1" key="1">
    <citation type="submission" date="2020-04" db="EMBL/GenBank/DDBJ databases">
        <authorList>
            <person name="Chiriac C."/>
            <person name="Salcher M."/>
            <person name="Ghai R."/>
            <person name="Kavagutti S V."/>
        </authorList>
    </citation>
    <scope>NUCLEOTIDE SEQUENCE</scope>
</reference>
<protein>
    <submittedName>
        <fullName evidence="1">Uncharacterized protein</fullName>
    </submittedName>
</protein>
<organism evidence="1">
    <name type="scientific">uncultured Caudovirales phage</name>
    <dbReference type="NCBI Taxonomy" id="2100421"/>
    <lineage>
        <taxon>Viruses</taxon>
        <taxon>Duplodnaviria</taxon>
        <taxon>Heunggongvirae</taxon>
        <taxon>Uroviricota</taxon>
        <taxon>Caudoviricetes</taxon>
        <taxon>Peduoviridae</taxon>
        <taxon>Maltschvirus</taxon>
        <taxon>Maltschvirus maltsch</taxon>
    </lineage>
</organism>
<name>A0A6J5MCA2_9CAUD</name>